<gene>
    <name evidence="2" type="ORF">GCM10010954_16160</name>
</gene>
<keyword evidence="3" id="KW-1185">Reference proteome</keyword>
<evidence type="ECO:0000313" key="3">
    <source>
        <dbReference type="Proteomes" id="UP000660110"/>
    </source>
</evidence>
<feature type="transmembrane region" description="Helical" evidence="1">
    <location>
        <begin position="34"/>
        <end position="57"/>
    </location>
</feature>
<accession>A0A917B4H4</accession>
<feature type="transmembrane region" description="Helical" evidence="1">
    <location>
        <begin position="111"/>
        <end position="135"/>
    </location>
</feature>
<dbReference type="RefSeq" id="WP_188376993.1">
    <property type="nucleotide sequence ID" value="NZ_BMEL01000002.1"/>
</dbReference>
<evidence type="ECO:0000313" key="2">
    <source>
        <dbReference type="EMBL" id="GGF18171.1"/>
    </source>
</evidence>
<protein>
    <submittedName>
        <fullName evidence="2">Uncharacterized protein</fullName>
    </submittedName>
</protein>
<proteinExistence type="predicted"/>
<keyword evidence="1" id="KW-0472">Membrane</keyword>
<feature type="transmembrane region" description="Helical" evidence="1">
    <location>
        <begin position="5"/>
        <end position="22"/>
    </location>
</feature>
<feature type="transmembrane region" description="Helical" evidence="1">
    <location>
        <begin position="78"/>
        <end position="99"/>
    </location>
</feature>
<reference evidence="2" key="1">
    <citation type="journal article" date="2014" name="Int. J. Syst. Evol. Microbiol.">
        <title>Complete genome sequence of Corynebacterium casei LMG S-19264T (=DSM 44701T), isolated from a smear-ripened cheese.</title>
        <authorList>
            <consortium name="US DOE Joint Genome Institute (JGI-PGF)"/>
            <person name="Walter F."/>
            <person name="Albersmeier A."/>
            <person name="Kalinowski J."/>
            <person name="Ruckert C."/>
        </authorList>
    </citation>
    <scope>NUCLEOTIDE SEQUENCE</scope>
    <source>
        <strain evidence="2">CGMCC 1.12153</strain>
    </source>
</reference>
<sequence length="151" mass="16661">MKDKLIAVLIANVLLGIIFYWMNYVPEAQRNDGTYYFGFGEIVTFVFIYAGPAYLLAGLPLSYIIEKYTVRFQGLSGYFLRLGLYAAAGLAVGLLYGVIAFQEIPLVVPGVFYFLGLGLLASLLFSHVLLVVTWLGERMNNVQKLSGGSNV</sequence>
<evidence type="ECO:0000256" key="1">
    <source>
        <dbReference type="SAM" id="Phobius"/>
    </source>
</evidence>
<name>A0A917B4H4_HALAA</name>
<reference evidence="2" key="2">
    <citation type="submission" date="2020-09" db="EMBL/GenBank/DDBJ databases">
        <authorList>
            <person name="Sun Q."/>
            <person name="Zhou Y."/>
        </authorList>
    </citation>
    <scope>NUCLEOTIDE SEQUENCE</scope>
    <source>
        <strain evidence="2">CGMCC 1.12153</strain>
    </source>
</reference>
<comment type="caution">
    <text evidence="2">The sequence shown here is derived from an EMBL/GenBank/DDBJ whole genome shotgun (WGS) entry which is preliminary data.</text>
</comment>
<organism evidence="2 3">
    <name type="scientific">Halobacillus andaensis</name>
    <dbReference type="NCBI Taxonomy" id="1176239"/>
    <lineage>
        <taxon>Bacteria</taxon>
        <taxon>Bacillati</taxon>
        <taxon>Bacillota</taxon>
        <taxon>Bacilli</taxon>
        <taxon>Bacillales</taxon>
        <taxon>Bacillaceae</taxon>
        <taxon>Halobacillus</taxon>
    </lineage>
</organism>
<keyword evidence="1" id="KW-1133">Transmembrane helix</keyword>
<dbReference type="AlphaFoldDB" id="A0A917B4H4"/>
<keyword evidence="1" id="KW-0812">Transmembrane</keyword>
<dbReference type="Proteomes" id="UP000660110">
    <property type="component" value="Unassembled WGS sequence"/>
</dbReference>
<dbReference type="EMBL" id="BMEL01000002">
    <property type="protein sequence ID" value="GGF18171.1"/>
    <property type="molecule type" value="Genomic_DNA"/>
</dbReference>